<name>A0AAC8XNM6_9ALTE</name>
<dbReference type="PANTHER" id="PTHR10696:SF56">
    <property type="entry name" value="TAUD_TFDA-LIKE DOMAIN-CONTAINING PROTEIN"/>
    <property type="match status" value="1"/>
</dbReference>
<protein>
    <recommendedName>
        <fullName evidence="4">TauD/TfdA-like domain-containing protein</fullName>
    </recommendedName>
</protein>
<keyword evidence="5" id="KW-0614">Plasmid</keyword>
<reference evidence="5 6" key="1">
    <citation type="submission" date="2015-12" db="EMBL/GenBank/DDBJ databases">
        <title>Intraspecies pangenome expansion in the marine bacterium Alteromonas.</title>
        <authorList>
            <person name="Lopez-Perez M."/>
            <person name="Rodriguez-Valera F."/>
        </authorList>
    </citation>
    <scope>NUCLEOTIDE SEQUENCE [LARGE SCALE GENOMIC DNA]</scope>
    <source>
        <strain evidence="5 6">UM8</strain>
        <plasmid evidence="5 6">pAMEDUM8_300</plasmid>
    </source>
</reference>
<sequence>MLNEEWFKQCFNHVLPTENSAPLIIQPRVRGVDVAFFLNKYRDQFNATLCEFGAIVLRASGVDEAVDFKKISDSISPHSMPYEEKSTPRASINDVQHVYTSTEYPSRLKIDLHCENSYAHVWPNKVMFWCKRPAEQGGETLLADTRKVLAMLPDWLVTECQHSNVYYRRTFSTEIGYGWQAAFDVNTVSELEAKLILKGYQWEWKGGNLHTLRSGNWIANHPRTQEQVWFNHAHFFHPMSVSSSLGQDPDAARNIAATLPYRVTFESQAIDDNAVAQIRSAFQACSYRLPLKKGDVLMIDNMLMAHGRNAFEGERQVFVTMTEPNTNSR</sequence>
<dbReference type="Pfam" id="PF02668">
    <property type="entry name" value="TauD"/>
    <property type="match status" value="1"/>
</dbReference>
<feature type="domain" description="TauD/TfdA-like" evidence="4">
    <location>
        <begin position="31"/>
        <end position="320"/>
    </location>
</feature>
<evidence type="ECO:0000313" key="5">
    <source>
        <dbReference type="EMBL" id="AMJ80878.1"/>
    </source>
</evidence>
<comment type="cofactor">
    <cofactor evidence="1">
        <name>Fe(2+)</name>
        <dbReference type="ChEBI" id="CHEBI:29033"/>
    </cofactor>
</comment>
<dbReference type="EMBL" id="CP013929">
    <property type="protein sequence ID" value="AMJ80878.1"/>
    <property type="molecule type" value="Genomic_DNA"/>
</dbReference>
<dbReference type="Proteomes" id="UP000061468">
    <property type="component" value="Plasmid pAMEDUM8_300"/>
</dbReference>
<proteinExistence type="predicted"/>
<dbReference type="RefSeq" id="WP_015068701.1">
    <property type="nucleotide sequence ID" value="NZ_CAKMLI010000003.1"/>
</dbReference>
<dbReference type="AlphaFoldDB" id="A0AAC8XNM6"/>
<dbReference type="PANTHER" id="PTHR10696">
    <property type="entry name" value="GAMMA-BUTYROBETAINE HYDROXYLASE-RELATED"/>
    <property type="match status" value="1"/>
</dbReference>
<dbReference type="GO" id="GO:0017000">
    <property type="term" value="P:antibiotic biosynthetic process"/>
    <property type="evidence" value="ECO:0007669"/>
    <property type="project" value="UniProtKB-KW"/>
</dbReference>
<gene>
    <name evidence="5" type="ORF">AV942_21100</name>
</gene>
<keyword evidence="3" id="KW-0045">Antibiotic biosynthesis</keyword>
<evidence type="ECO:0000256" key="2">
    <source>
        <dbReference type="ARBA" id="ARBA00023002"/>
    </source>
</evidence>
<accession>A0AAC8XNM6</accession>
<dbReference type="InterPro" id="IPR003819">
    <property type="entry name" value="TauD/TfdA-like"/>
</dbReference>
<evidence type="ECO:0000259" key="4">
    <source>
        <dbReference type="Pfam" id="PF02668"/>
    </source>
</evidence>
<evidence type="ECO:0000256" key="3">
    <source>
        <dbReference type="ARBA" id="ARBA00023194"/>
    </source>
</evidence>
<dbReference type="InterPro" id="IPR050411">
    <property type="entry name" value="AlphaKG_dependent_hydroxylases"/>
</dbReference>
<evidence type="ECO:0000313" key="6">
    <source>
        <dbReference type="Proteomes" id="UP000061468"/>
    </source>
</evidence>
<dbReference type="GO" id="GO:0016706">
    <property type="term" value="F:2-oxoglutarate-dependent dioxygenase activity"/>
    <property type="evidence" value="ECO:0007669"/>
    <property type="project" value="UniProtKB-ARBA"/>
</dbReference>
<organism evidence="5 6">
    <name type="scientific">Alteromonas mediterranea</name>
    <dbReference type="NCBI Taxonomy" id="314275"/>
    <lineage>
        <taxon>Bacteria</taxon>
        <taxon>Pseudomonadati</taxon>
        <taxon>Pseudomonadota</taxon>
        <taxon>Gammaproteobacteria</taxon>
        <taxon>Alteromonadales</taxon>
        <taxon>Alteromonadaceae</taxon>
        <taxon>Alteromonas/Salinimonas group</taxon>
        <taxon>Alteromonas</taxon>
    </lineage>
</organism>
<dbReference type="Gene3D" id="3.60.130.10">
    <property type="entry name" value="Clavaminate synthase-like"/>
    <property type="match status" value="1"/>
</dbReference>
<keyword evidence="2" id="KW-0560">Oxidoreductase</keyword>
<geneLocation type="plasmid" evidence="5 6">
    <name>pAMEDUM8_300</name>
</geneLocation>
<dbReference type="InterPro" id="IPR042098">
    <property type="entry name" value="TauD-like_sf"/>
</dbReference>
<evidence type="ECO:0000256" key="1">
    <source>
        <dbReference type="ARBA" id="ARBA00001954"/>
    </source>
</evidence>
<dbReference type="SUPFAM" id="SSF51197">
    <property type="entry name" value="Clavaminate synthase-like"/>
    <property type="match status" value="1"/>
</dbReference>